<dbReference type="AlphaFoldDB" id="A0ABD3GJA2"/>
<feature type="compositionally biased region" description="Low complexity" evidence="1">
    <location>
        <begin position="108"/>
        <end position="123"/>
    </location>
</feature>
<gene>
    <name evidence="2" type="ORF">R1sor_021632</name>
</gene>
<evidence type="ECO:0000256" key="1">
    <source>
        <dbReference type="SAM" id="MobiDB-lite"/>
    </source>
</evidence>
<feature type="compositionally biased region" description="Pro residues" evidence="1">
    <location>
        <begin position="81"/>
        <end position="92"/>
    </location>
</feature>
<evidence type="ECO:0000313" key="3">
    <source>
        <dbReference type="Proteomes" id="UP001633002"/>
    </source>
</evidence>
<reference evidence="2 3" key="1">
    <citation type="submission" date="2024-09" db="EMBL/GenBank/DDBJ databases">
        <title>Chromosome-scale assembly of Riccia sorocarpa.</title>
        <authorList>
            <person name="Paukszto L."/>
        </authorList>
    </citation>
    <scope>NUCLEOTIDE SEQUENCE [LARGE SCALE GENOMIC DNA]</scope>
    <source>
        <strain evidence="2">LP-2024</strain>
        <tissue evidence="2">Aerial parts of the thallus</tissue>
    </source>
</reference>
<dbReference type="EMBL" id="JBJQOH010000007">
    <property type="protein sequence ID" value="KAL3678676.1"/>
    <property type="molecule type" value="Genomic_DNA"/>
</dbReference>
<proteinExistence type="predicted"/>
<evidence type="ECO:0000313" key="2">
    <source>
        <dbReference type="EMBL" id="KAL3678676.1"/>
    </source>
</evidence>
<feature type="compositionally biased region" description="Polar residues" evidence="1">
    <location>
        <begin position="1"/>
        <end position="18"/>
    </location>
</feature>
<feature type="region of interest" description="Disordered" evidence="1">
    <location>
        <begin position="242"/>
        <end position="274"/>
    </location>
</feature>
<accession>A0ABD3GJA2</accession>
<sequence length="274" mass="29180">MANLTASSLEGVFRSSTVVGAHDTRSGTEKTRMAPGPAQPSIMAGVTTESGAARPPERTPVHIPHRSRLHERPSFAGAATAPPPPPPPPPPGTVSQPEVPSIRILSDTPSAGTSTSNTTSHTSNQDQSRAPSLREIMLEQEAGRKSQTGKSHQMHQNGGGPNSYAAAAEGNTPLPPKGGPKKQLTSDEVRGRVAELLNTIPKPMERAEPEKILKYKLSEAAAECFGRKTLELEDGGVRRTRHACSHQATPEEHGKAKTQKLEADKFTSNSVPYY</sequence>
<dbReference type="Proteomes" id="UP001633002">
    <property type="component" value="Unassembled WGS sequence"/>
</dbReference>
<feature type="compositionally biased region" description="Basic and acidic residues" evidence="1">
    <location>
        <begin position="22"/>
        <end position="32"/>
    </location>
</feature>
<feature type="region of interest" description="Disordered" evidence="1">
    <location>
        <begin position="1"/>
        <end position="190"/>
    </location>
</feature>
<feature type="compositionally biased region" description="Polar residues" evidence="1">
    <location>
        <begin position="145"/>
        <end position="156"/>
    </location>
</feature>
<keyword evidence="3" id="KW-1185">Reference proteome</keyword>
<organism evidence="2 3">
    <name type="scientific">Riccia sorocarpa</name>
    <dbReference type="NCBI Taxonomy" id="122646"/>
    <lineage>
        <taxon>Eukaryota</taxon>
        <taxon>Viridiplantae</taxon>
        <taxon>Streptophyta</taxon>
        <taxon>Embryophyta</taxon>
        <taxon>Marchantiophyta</taxon>
        <taxon>Marchantiopsida</taxon>
        <taxon>Marchantiidae</taxon>
        <taxon>Marchantiales</taxon>
        <taxon>Ricciaceae</taxon>
        <taxon>Riccia</taxon>
    </lineage>
</organism>
<name>A0ABD3GJA2_9MARC</name>
<feature type="compositionally biased region" description="Basic and acidic residues" evidence="1">
    <location>
        <begin position="249"/>
        <end position="265"/>
    </location>
</feature>
<protein>
    <submittedName>
        <fullName evidence="2">Uncharacterized protein</fullName>
    </submittedName>
</protein>
<comment type="caution">
    <text evidence="2">The sequence shown here is derived from an EMBL/GenBank/DDBJ whole genome shotgun (WGS) entry which is preliminary data.</text>
</comment>